<dbReference type="EMBL" id="RQXT01000037">
    <property type="protein sequence ID" value="RRH95254.1"/>
    <property type="molecule type" value="Genomic_DNA"/>
</dbReference>
<dbReference type="OrthoDB" id="9803739at2"/>
<dbReference type="AlphaFoldDB" id="A0A3P3F9A0"/>
<dbReference type="Proteomes" id="UP000273786">
    <property type="component" value="Unassembled WGS sequence"/>
</dbReference>
<comment type="similarity">
    <text evidence="1">Belongs to the aspartate/glutamate racemases family.</text>
</comment>
<comment type="caution">
    <text evidence="3">The sequence shown here is derived from an EMBL/GenBank/DDBJ whole genome shotgun (WGS) entry which is preliminary data.</text>
</comment>
<gene>
    <name evidence="3" type="ORF">EH240_24940</name>
</gene>
<proteinExistence type="inferred from homology"/>
<dbReference type="GO" id="GO:0047661">
    <property type="term" value="F:amino-acid racemase activity"/>
    <property type="evidence" value="ECO:0007669"/>
    <property type="project" value="InterPro"/>
</dbReference>
<sequence>MSSHYPPAHPIVGVLGGMGPAATLDLMRRVMEATPAADDADHIHLLVDQNPKVPSRIDALINGTGPSPLDELVRMAKGLESAGATMLAIACNTAHGYAGDIAAAVRIPLLDMVKLTAEAVARRPLRRRRIGMLASTAVLQLELYERAFEAFGVETRYPDDQTEIMAIIKAVKKEGATAELRRRLNVVARQLLAGDVDLLAIACTELSLLAEGLDADMAKIDALDVLASTIVERARPAGRPVRA</sequence>
<evidence type="ECO:0000313" key="3">
    <source>
        <dbReference type="EMBL" id="RRH95254.1"/>
    </source>
</evidence>
<accession>A0A3P3F9A0</accession>
<reference evidence="3 4" key="1">
    <citation type="submission" date="2018-11" db="EMBL/GenBank/DDBJ databases">
        <title>the genome of Mesorhizobium tamadayense DSM 28320.</title>
        <authorList>
            <person name="Gao J."/>
        </authorList>
    </citation>
    <scope>NUCLEOTIDE SEQUENCE [LARGE SCALE GENOMIC DNA]</scope>
    <source>
        <strain evidence="3 4">DSM 28320</strain>
    </source>
</reference>
<dbReference type="PANTHER" id="PTHR21198">
    <property type="entry name" value="GLUTAMATE RACEMASE"/>
    <property type="match status" value="1"/>
</dbReference>
<dbReference type="InterPro" id="IPR004380">
    <property type="entry name" value="Asp_race"/>
</dbReference>
<dbReference type="InterPro" id="IPR001920">
    <property type="entry name" value="Asp/Glu_race"/>
</dbReference>
<keyword evidence="2" id="KW-0413">Isomerase</keyword>
<organism evidence="3 4">
    <name type="scientific">Mesorhizobium tamadayense</name>
    <dbReference type="NCBI Taxonomy" id="425306"/>
    <lineage>
        <taxon>Bacteria</taxon>
        <taxon>Pseudomonadati</taxon>
        <taxon>Pseudomonadota</taxon>
        <taxon>Alphaproteobacteria</taxon>
        <taxon>Hyphomicrobiales</taxon>
        <taxon>Phyllobacteriaceae</taxon>
        <taxon>Mesorhizobium</taxon>
    </lineage>
</organism>
<protein>
    <submittedName>
        <fullName evidence="3">Aspartate/glutamate racemase family protein</fullName>
    </submittedName>
</protein>
<dbReference type="SUPFAM" id="SSF53681">
    <property type="entry name" value="Aspartate/glutamate racemase"/>
    <property type="match status" value="2"/>
</dbReference>
<evidence type="ECO:0000256" key="1">
    <source>
        <dbReference type="ARBA" id="ARBA00007847"/>
    </source>
</evidence>
<dbReference type="Gene3D" id="3.40.50.1860">
    <property type="match status" value="2"/>
</dbReference>
<dbReference type="RefSeq" id="WP_125003588.1">
    <property type="nucleotide sequence ID" value="NZ_RQXT01000037.1"/>
</dbReference>
<keyword evidence="4" id="KW-1185">Reference proteome</keyword>
<dbReference type="InterPro" id="IPR015942">
    <property type="entry name" value="Asp/Glu/hydantoin_racemase"/>
</dbReference>
<dbReference type="PANTHER" id="PTHR21198:SF7">
    <property type="entry name" value="ASPARTATE-GLUTAMATE RACEMASE FAMILY"/>
    <property type="match status" value="1"/>
</dbReference>
<dbReference type="NCBIfam" id="TIGR00035">
    <property type="entry name" value="asp_race"/>
    <property type="match status" value="1"/>
</dbReference>
<evidence type="ECO:0000256" key="2">
    <source>
        <dbReference type="ARBA" id="ARBA00023235"/>
    </source>
</evidence>
<evidence type="ECO:0000313" key="4">
    <source>
        <dbReference type="Proteomes" id="UP000273786"/>
    </source>
</evidence>
<name>A0A3P3F9A0_9HYPH</name>
<dbReference type="Pfam" id="PF01177">
    <property type="entry name" value="Asp_Glu_race"/>
    <property type="match status" value="1"/>
</dbReference>